<reference evidence="2 3" key="1">
    <citation type="journal article" date="2012" name="Stand. Genomic Sci.">
        <title>Complete genome sequence of Terriglobus saanensis type strain SP1PR4(T), an Acidobacteria from tundra soil.</title>
        <authorList>
            <person name="Rawat S.R."/>
            <person name="Mannisto M.K."/>
            <person name="Starovoytov V."/>
            <person name="Goodwin L."/>
            <person name="Nolan M."/>
            <person name="Hauser L."/>
            <person name="Land M."/>
            <person name="Davenport K.W."/>
            <person name="Woyke T."/>
            <person name="Haggblom M.M."/>
        </authorList>
    </citation>
    <scope>NUCLEOTIDE SEQUENCE</scope>
    <source>
        <strain evidence="3">ATCC BAA-1853 / DSM 23119 / SP1PR4</strain>
    </source>
</reference>
<dbReference type="OrthoDB" id="9800435at2"/>
<accession>E8V772</accession>
<dbReference type="AlphaFoldDB" id="E8V772"/>
<keyword evidence="3" id="KW-1185">Reference proteome</keyword>
<dbReference type="InterPro" id="IPR046879">
    <property type="entry name" value="KANL3/Tex30_Abhydrolase"/>
</dbReference>
<evidence type="ECO:0000313" key="3">
    <source>
        <dbReference type="Proteomes" id="UP000006844"/>
    </source>
</evidence>
<evidence type="ECO:0000313" key="2">
    <source>
        <dbReference type="EMBL" id="ADV82785.1"/>
    </source>
</evidence>
<feature type="domain" description="KANL3/Tex30 alpha/beta hydrolase-like" evidence="1">
    <location>
        <begin position="40"/>
        <end position="210"/>
    </location>
</feature>
<dbReference type="RefSeq" id="WP_013568518.1">
    <property type="nucleotide sequence ID" value="NC_014963.1"/>
</dbReference>
<dbReference type="SUPFAM" id="SSF53474">
    <property type="entry name" value="alpha/beta-Hydrolases"/>
    <property type="match status" value="1"/>
</dbReference>
<sequence length="222" mass="23675">MAIEAVEDLLGPAGRLEALLNTGLPDARFAAVVCHPHPPSGGTMHTKVVFHTAKALNSFGFPVLRFNFRSVGKSEGEYSKGTGEVEDVRAAMDWASAKYGLPLIMAGFSFGANMALRAGCGDSRVKGLIGLGTPVEAGGRNYTYEFLQNCTQPKLFVTGAEDPFAPRAVMERTFADAPPPITSIWIEGAEHFFAGTPASPLPKLNEMRAAIEGWVGSTFLVK</sequence>
<dbReference type="PANTHER" id="PTHR42103">
    <property type="entry name" value="ALPHA/BETA-HYDROLASES SUPERFAMILY PROTEIN"/>
    <property type="match status" value="1"/>
</dbReference>
<dbReference type="PANTHER" id="PTHR42103:SF2">
    <property type="entry name" value="AB HYDROLASE-1 DOMAIN-CONTAINING PROTEIN"/>
    <property type="match status" value="1"/>
</dbReference>
<dbReference type="InterPro" id="IPR029058">
    <property type="entry name" value="AB_hydrolase_fold"/>
</dbReference>
<proteinExistence type="predicted"/>
<dbReference type="STRING" id="401053.AciPR4_1981"/>
<protein>
    <recommendedName>
        <fullName evidence="1">KANL3/Tex30 alpha/beta hydrolase-like domain-containing protein</fullName>
    </recommendedName>
</protein>
<dbReference type="HOGENOM" id="CLU_086287_0_0_0"/>
<name>E8V772_TERSS</name>
<dbReference type="Pfam" id="PF20408">
    <property type="entry name" value="Abhydrolase_11"/>
    <property type="match status" value="1"/>
</dbReference>
<dbReference type="Gene3D" id="3.40.50.1820">
    <property type="entry name" value="alpha/beta hydrolase"/>
    <property type="match status" value="1"/>
</dbReference>
<dbReference type="EMBL" id="CP002467">
    <property type="protein sequence ID" value="ADV82785.1"/>
    <property type="molecule type" value="Genomic_DNA"/>
</dbReference>
<dbReference type="Proteomes" id="UP000006844">
    <property type="component" value="Chromosome"/>
</dbReference>
<gene>
    <name evidence="2" type="ordered locus">AciPR4_1981</name>
</gene>
<organism evidence="2 3">
    <name type="scientific">Terriglobus saanensis (strain ATCC BAA-1853 / DSM 23119 / SP1PR4)</name>
    <dbReference type="NCBI Taxonomy" id="401053"/>
    <lineage>
        <taxon>Bacteria</taxon>
        <taxon>Pseudomonadati</taxon>
        <taxon>Acidobacteriota</taxon>
        <taxon>Terriglobia</taxon>
        <taxon>Terriglobales</taxon>
        <taxon>Acidobacteriaceae</taxon>
        <taxon>Terriglobus</taxon>
    </lineage>
</organism>
<dbReference type="eggNOG" id="COG2945">
    <property type="taxonomic scope" value="Bacteria"/>
</dbReference>
<dbReference type="KEGG" id="tsa:AciPR4_1981"/>
<evidence type="ECO:0000259" key="1">
    <source>
        <dbReference type="Pfam" id="PF20408"/>
    </source>
</evidence>